<dbReference type="HOGENOM" id="CLU_800704_0_0_1"/>
<dbReference type="GO" id="GO:0046873">
    <property type="term" value="F:metal ion transmembrane transporter activity"/>
    <property type="evidence" value="ECO:0007669"/>
    <property type="project" value="InterPro"/>
</dbReference>
<protein>
    <recommendedName>
        <fullName evidence="9">Zinc transporter ZIP4 N-terminal domain-containing protein</fullName>
    </recommendedName>
</protein>
<keyword evidence="5 6" id="KW-0472">Membrane</keyword>
<accession>E9G3E0</accession>
<evidence type="ECO:0000256" key="2">
    <source>
        <dbReference type="ARBA" id="ARBA00006939"/>
    </source>
</evidence>
<keyword evidence="4 6" id="KW-1133">Transmembrane helix</keyword>
<evidence type="ECO:0000256" key="5">
    <source>
        <dbReference type="ARBA" id="ARBA00023136"/>
    </source>
</evidence>
<keyword evidence="3 6" id="KW-0812">Transmembrane</keyword>
<evidence type="ECO:0000256" key="1">
    <source>
        <dbReference type="ARBA" id="ARBA00004141"/>
    </source>
</evidence>
<evidence type="ECO:0000313" key="7">
    <source>
        <dbReference type="EMBL" id="EFX86004.1"/>
    </source>
</evidence>
<dbReference type="KEGG" id="dpx:DAPPUDRAFT_98347"/>
<dbReference type="Pfam" id="PF02535">
    <property type="entry name" value="Zip"/>
    <property type="match status" value="1"/>
</dbReference>
<feature type="transmembrane region" description="Helical" evidence="6">
    <location>
        <begin position="231"/>
        <end position="251"/>
    </location>
</feature>
<dbReference type="InterPro" id="IPR050799">
    <property type="entry name" value="ZIP_Transporter"/>
</dbReference>
<comment type="similarity">
    <text evidence="2">Belongs to the ZIP transporter (TC 2.A.5) family.</text>
</comment>
<comment type="subcellular location">
    <subcellularLocation>
        <location evidence="1">Membrane</location>
        <topology evidence="1">Multi-pass membrane protein</topology>
    </subcellularLocation>
</comment>
<dbReference type="PANTHER" id="PTHR12191:SF37">
    <property type="entry name" value="ZINC TRANSPORTER FOI"/>
    <property type="match status" value="1"/>
</dbReference>
<proteinExistence type="inferred from homology"/>
<reference evidence="7 8" key="1">
    <citation type="journal article" date="2011" name="Science">
        <title>The ecoresponsive genome of Daphnia pulex.</title>
        <authorList>
            <person name="Colbourne J.K."/>
            <person name="Pfrender M.E."/>
            <person name="Gilbert D."/>
            <person name="Thomas W.K."/>
            <person name="Tucker A."/>
            <person name="Oakley T.H."/>
            <person name="Tokishita S."/>
            <person name="Aerts A."/>
            <person name="Arnold G.J."/>
            <person name="Basu M.K."/>
            <person name="Bauer D.J."/>
            <person name="Caceres C.E."/>
            <person name="Carmel L."/>
            <person name="Casola C."/>
            <person name="Choi J.H."/>
            <person name="Detter J.C."/>
            <person name="Dong Q."/>
            <person name="Dusheyko S."/>
            <person name="Eads B.D."/>
            <person name="Frohlich T."/>
            <person name="Geiler-Samerotte K.A."/>
            <person name="Gerlach D."/>
            <person name="Hatcher P."/>
            <person name="Jogdeo S."/>
            <person name="Krijgsveld J."/>
            <person name="Kriventseva E.V."/>
            <person name="Kultz D."/>
            <person name="Laforsch C."/>
            <person name="Lindquist E."/>
            <person name="Lopez J."/>
            <person name="Manak J.R."/>
            <person name="Muller J."/>
            <person name="Pangilinan J."/>
            <person name="Patwardhan R.P."/>
            <person name="Pitluck S."/>
            <person name="Pritham E.J."/>
            <person name="Rechtsteiner A."/>
            <person name="Rho M."/>
            <person name="Rogozin I.B."/>
            <person name="Sakarya O."/>
            <person name="Salamov A."/>
            <person name="Schaack S."/>
            <person name="Shapiro H."/>
            <person name="Shiga Y."/>
            <person name="Skalitzky C."/>
            <person name="Smith Z."/>
            <person name="Souvorov A."/>
            <person name="Sung W."/>
            <person name="Tang Z."/>
            <person name="Tsuchiya D."/>
            <person name="Tu H."/>
            <person name="Vos H."/>
            <person name="Wang M."/>
            <person name="Wolf Y.I."/>
            <person name="Yamagata H."/>
            <person name="Yamada T."/>
            <person name="Ye Y."/>
            <person name="Shaw J.R."/>
            <person name="Andrews J."/>
            <person name="Crease T.J."/>
            <person name="Tang H."/>
            <person name="Lucas S.M."/>
            <person name="Robertson H.M."/>
            <person name="Bork P."/>
            <person name="Koonin E.V."/>
            <person name="Zdobnov E.M."/>
            <person name="Grigoriev I.V."/>
            <person name="Lynch M."/>
            <person name="Boore J.L."/>
        </authorList>
    </citation>
    <scope>NUCLEOTIDE SEQUENCE [LARGE SCALE GENOMIC DNA]</scope>
</reference>
<evidence type="ECO:0000256" key="6">
    <source>
        <dbReference type="SAM" id="Phobius"/>
    </source>
</evidence>
<dbReference type="InParanoid" id="E9G3E0"/>
<dbReference type="STRING" id="6669.E9G3E0"/>
<dbReference type="AlphaFoldDB" id="E9G3E0"/>
<dbReference type="GO" id="GO:0016020">
    <property type="term" value="C:membrane"/>
    <property type="evidence" value="ECO:0007669"/>
    <property type="project" value="UniProtKB-SubCell"/>
</dbReference>
<dbReference type="OrthoDB" id="200954at2759"/>
<feature type="non-terminal residue" evidence="7">
    <location>
        <position position="1"/>
    </location>
</feature>
<gene>
    <name evidence="7" type="ORF">DAPPUDRAFT_98347</name>
</gene>
<sequence>LNTSEWLTWYGDVESCLAALRNTARGSRLLVAGPMDTRTISAFLLLIGLVWGLNETQPANSTHFLQESQLDVFTDILTQKYAESSQLKLPEFTSLWANLLAVHNQTSASPTLESLCNETLVHSPICQLFTRCSEPKEIFELVNKTHLDKAGLKDVCPLILYQMESGVCHQNSNKVKSNQQPEIKSSEVNKKPTPHEVWGYGILFVTLISLCSLVGVSVLPLMGKAFYSKLLTVLIGLAVGSLSGSSVFHLIPQAFGLMNSDPDHHYLRTSVLLFSGVWLFFMIERFLKIIMDWKEKKNQLKRVVSNPVAALSLIAESPGPVSALSADVEKIYESQEQVIKASFGHQA</sequence>
<feature type="transmembrane region" description="Helical" evidence="6">
    <location>
        <begin position="197"/>
        <end position="219"/>
    </location>
</feature>
<name>E9G3E0_DAPPU</name>
<evidence type="ECO:0008006" key="9">
    <source>
        <dbReference type="Google" id="ProtNLM"/>
    </source>
</evidence>
<evidence type="ECO:0000256" key="3">
    <source>
        <dbReference type="ARBA" id="ARBA00022692"/>
    </source>
</evidence>
<evidence type="ECO:0000313" key="8">
    <source>
        <dbReference type="Proteomes" id="UP000000305"/>
    </source>
</evidence>
<feature type="non-terminal residue" evidence="7">
    <location>
        <position position="347"/>
    </location>
</feature>
<dbReference type="InterPro" id="IPR003689">
    <property type="entry name" value="ZIP"/>
</dbReference>
<dbReference type="PANTHER" id="PTHR12191">
    <property type="entry name" value="SOLUTE CARRIER FAMILY 39"/>
    <property type="match status" value="1"/>
</dbReference>
<feature type="transmembrane region" description="Helical" evidence="6">
    <location>
        <begin position="271"/>
        <end position="291"/>
    </location>
</feature>
<dbReference type="PhylomeDB" id="E9G3E0"/>
<dbReference type="Proteomes" id="UP000000305">
    <property type="component" value="Unassembled WGS sequence"/>
</dbReference>
<organism evidence="7 8">
    <name type="scientific">Daphnia pulex</name>
    <name type="common">Water flea</name>
    <dbReference type="NCBI Taxonomy" id="6669"/>
    <lineage>
        <taxon>Eukaryota</taxon>
        <taxon>Metazoa</taxon>
        <taxon>Ecdysozoa</taxon>
        <taxon>Arthropoda</taxon>
        <taxon>Crustacea</taxon>
        <taxon>Branchiopoda</taxon>
        <taxon>Diplostraca</taxon>
        <taxon>Cladocera</taxon>
        <taxon>Anomopoda</taxon>
        <taxon>Daphniidae</taxon>
        <taxon>Daphnia</taxon>
    </lineage>
</organism>
<dbReference type="eggNOG" id="KOG2693">
    <property type="taxonomic scope" value="Eukaryota"/>
</dbReference>
<keyword evidence="8" id="KW-1185">Reference proteome</keyword>
<evidence type="ECO:0000256" key="4">
    <source>
        <dbReference type="ARBA" id="ARBA00022989"/>
    </source>
</evidence>
<dbReference type="EMBL" id="GL732531">
    <property type="protein sequence ID" value="EFX86004.1"/>
    <property type="molecule type" value="Genomic_DNA"/>
</dbReference>